<name>A0A5N4AXD8_PHOPY</name>
<keyword evidence="8 14" id="KW-1015">Disulfide bond</keyword>
<evidence type="ECO:0000256" key="7">
    <source>
        <dbReference type="ARBA" id="ARBA00022833"/>
    </source>
</evidence>
<feature type="binding site" evidence="13">
    <location>
        <position position="445"/>
    </location>
    <ligand>
        <name>Zn(2+)</name>
        <dbReference type="ChEBI" id="CHEBI:29105"/>
        <label>2</label>
    </ligand>
</feature>
<dbReference type="GO" id="GO:0016020">
    <property type="term" value="C:membrane"/>
    <property type="evidence" value="ECO:0007669"/>
    <property type="project" value="GOC"/>
</dbReference>
<evidence type="ECO:0000313" key="17">
    <source>
        <dbReference type="EMBL" id="KAB0799318.1"/>
    </source>
</evidence>
<dbReference type="GO" id="GO:0006685">
    <property type="term" value="P:sphingomyelin catabolic process"/>
    <property type="evidence" value="ECO:0007669"/>
    <property type="project" value="UniProtKB-UniRule"/>
</dbReference>
<dbReference type="Pfam" id="PF00149">
    <property type="entry name" value="Metallophos"/>
    <property type="match status" value="1"/>
</dbReference>
<comment type="catalytic activity">
    <reaction evidence="11">
        <text>a sphingomyelin + H2O = phosphocholine + an N-acylsphing-4-enine + H(+)</text>
        <dbReference type="Rhea" id="RHEA:19253"/>
        <dbReference type="ChEBI" id="CHEBI:15377"/>
        <dbReference type="ChEBI" id="CHEBI:15378"/>
        <dbReference type="ChEBI" id="CHEBI:17636"/>
        <dbReference type="ChEBI" id="CHEBI:52639"/>
        <dbReference type="ChEBI" id="CHEBI:295975"/>
        <dbReference type="EC" id="3.1.4.12"/>
    </reaction>
    <physiologicalReaction direction="left-to-right" evidence="11">
        <dbReference type="Rhea" id="RHEA:19254"/>
    </physiologicalReaction>
</comment>
<evidence type="ECO:0000256" key="8">
    <source>
        <dbReference type="ARBA" id="ARBA00023157"/>
    </source>
</evidence>
<feature type="binding site" evidence="13">
    <location>
        <position position="262"/>
    </location>
    <ligand>
        <name>Zn(2+)</name>
        <dbReference type="ChEBI" id="CHEBI:29105"/>
        <label>2</label>
    </ligand>
</feature>
<feature type="disulfide bond" evidence="14">
    <location>
        <begin position="571"/>
        <end position="575"/>
    </location>
</feature>
<feature type="binding site" evidence="13">
    <location>
        <position position="192"/>
    </location>
    <ligand>
        <name>Zn(2+)</name>
        <dbReference type="ChEBI" id="CHEBI:29105"/>
        <label>1</label>
    </ligand>
</feature>
<evidence type="ECO:0000313" key="19">
    <source>
        <dbReference type="Proteomes" id="UP000327044"/>
    </source>
</evidence>
<keyword evidence="9" id="KW-0325">Glycoprotein</keyword>
<reference evidence="18" key="2">
    <citation type="submission" date="2019-08" db="EMBL/GenBank/DDBJ databases">
        <authorList>
            <consortium name="Photinus pyralis genome working group"/>
            <person name="Fallon T.R."/>
            <person name="Sander Lower S.E."/>
            <person name="Weng J.-K."/>
        </authorList>
    </citation>
    <scope>NUCLEOTIDE SEQUENCE</scope>
    <source>
        <strain evidence="18">1611_PpyrPB1</strain>
        <tissue evidence="18">Whole body</tissue>
    </source>
</reference>
<protein>
    <recommendedName>
        <fullName evidence="12">Sphingomyelin phosphodiesterase</fullName>
        <ecNumber evidence="12">3.1.4.12</ecNumber>
    </recommendedName>
</protein>
<comment type="similarity">
    <text evidence="2 12">Belongs to the acid sphingomyelinase family.</text>
</comment>
<feature type="chain" id="PRO_5033856623" description="Sphingomyelin phosphodiesterase" evidence="15">
    <location>
        <begin position="21"/>
        <end position="613"/>
    </location>
</feature>
<evidence type="ECO:0000256" key="10">
    <source>
        <dbReference type="ARBA" id="ARBA00023295"/>
    </source>
</evidence>
<evidence type="ECO:0000256" key="1">
    <source>
        <dbReference type="ARBA" id="ARBA00004613"/>
    </source>
</evidence>
<dbReference type="InterPro" id="IPR004843">
    <property type="entry name" value="Calcineurin-like_PHP"/>
</dbReference>
<dbReference type="InParanoid" id="A0A5N4AXD8"/>
<evidence type="ECO:0000256" key="3">
    <source>
        <dbReference type="ARBA" id="ARBA00022525"/>
    </source>
</evidence>
<dbReference type="Gene3D" id="3.60.21.10">
    <property type="match status" value="2"/>
</dbReference>
<feature type="disulfide bond" evidence="14">
    <location>
        <begin position="205"/>
        <end position="210"/>
    </location>
</feature>
<feature type="disulfide bond" evidence="14">
    <location>
        <begin position="105"/>
        <end position="116"/>
    </location>
</feature>
<keyword evidence="6 12" id="KW-0378">Hydrolase</keyword>
<keyword evidence="4 13" id="KW-0479">Metal-binding</keyword>
<evidence type="ECO:0000256" key="15">
    <source>
        <dbReference type="SAM" id="SignalP"/>
    </source>
</evidence>
<proteinExistence type="inferred from homology"/>
<comment type="subcellular location">
    <subcellularLocation>
        <location evidence="1">Secreted</location>
    </subcellularLocation>
</comment>
<feature type="binding site" evidence="13">
    <location>
        <position position="190"/>
    </location>
    <ligand>
        <name>Zn(2+)</name>
        <dbReference type="ChEBI" id="CHEBI:29105"/>
        <label>1</label>
    </ligand>
</feature>
<evidence type="ECO:0000256" key="6">
    <source>
        <dbReference type="ARBA" id="ARBA00022801"/>
    </source>
</evidence>
<dbReference type="CDD" id="cd00842">
    <property type="entry name" value="MPP_ASMase"/>
    <property type="match status" value="1"/>
</dbReference>
<dbReference type="PIRSF" id="PIRSF000948">
    <property type="entry name" value="Sphingomy_PDE"/>
    <property type="match status" value="1"/>
</dbReference>
<dbReference type="SUPFAM" id="SSF47862">
    <property type="entry name" value="Saposin"/>
    <property type="match status" value="1"/>
</dbReference>
<keyword evidence="10 12" id="KW-0326">Glycosidase</keyword>
<accession>A0A5N4AXD8</accession>
<dbReference type="InterPro" id="IPR011160">
    <property type="entry name" value="Sphingomy_PDE"/>
</dbReference>
<comment type="caution">
    <text evidence="18">The sequence shown here is derived from an EMBL/GenBank/DDBJ whole genome shotgun (WGS) entry which is preliminary data.</text>
</comment>
<keyword evidence="7 13" id="KW-0862">Zinc</keyword>
<dbReference type="InterPro" id="IPR041805">
    <property type="entry name" value="ASMase/PPN1_MPP"/>
</dbReference>
<organism evidence="18 19">
    <name type="scientific">Photinus pyralis</name>
    <name type="common">Common eastern firefly</name>
    <name type="synonym">Lampyris pyralis</name>
    <dbReference type="NCBI Taxonomy" id="7054"/>
    <lineage>
        <taxon>Eukaryota</taxon>
        <taxon>Metazoa</taxon>
        <taxon>Ecdysozoa</taxon>
        <taxon>Arthropoda</taxon>
        <taxon>Hexapoda</taxon>
        <taxon>Insecta</taxon>
        <taxon>Pterygota</taxon>
        <taxon>Neoptera</taxon>
        <taxon>Endopterygota</taxon>
        <taxon>Coleoptera</taxon>
        <taxon>Polyphaga</taxon>
        <taxon>Elateriformia</taxon>
        <taxon>Elateroidea</taxon>
        <taxon>Lampyridae</taxon>
        <taxon>Lampyrinae</taxon>
        <taxon>Photinus</taxon>
    </lineage>
</organism>
<dbReference type="GO" id="GO:0005615">
    <property type="term" value="C:extracellular space"/>
    <property type="evidence" value="ECO:0007669"/>
    <property type="project" value="TreeGrafter"/>
</dbReference>
<dbReference type="GO" id="GO:0016798">
    <property type="term" value="F:hydrolase activity, acting on glycosyl bonds"/>
    <property type="evidence" value="ECO:0007669"/>
    <property type="project" value="UniProtKB-KW"/>
</dbReference>
<evidence type="ECO:0000313" key="18">
    <source>
        <dbReference type="EMBL" id="KAB0801820.1"/>
    </source>
</evidence>
<dbReference type="AlphaFoldDB" id="A0A5N4AXD8"/>
<dbReference type="EMBL" id="VVIM01000002">
    <property type="protein sequence ID" value="KAB0801820.1"/>
    <property type="molecule type" value="Genomic_DNA"/>
</dbReference>
<dbReference type="InterPro" id="IPR029052">
    <property type="entry name" value="Metallo-depent_PP-like"/>
</dbReference>
<dbReference type="Pfam" id="PF19272">
    <property type="entry name" value="ASMase_C"/>
    <property type="match status" value="1"/>
</dbReference>
<evidence type="ECO:0000259" key="16">
    <source>
        <dbReference type="PROSITE" id="PS50015"/>
    </source>
</evidence>
<dbReference type="SUPFAM" id="SSF56300">
    <property type="entry name" value="Metallo-dependent phosphatases"/>
    <property type="match status" value="1"/>
</dbReference>
<dbReference type="InterPro" id="IPR008139">
    <property type="entry name" value="SaposinB_dom"/>
</dbReference>
<reference evidence="18 19" key="1">
    <citation type="journal article" date="2018" name="Elife">
        <title>Firefly genomes illuminate parallel origins of bioluminescence in beetles.</title>
        <authorList>
            <person name="Fallon T.R."/>
            <person name="Lower S.E."/>
            <person name="Chang C.H."/>
            <person name="Bessho-Uehara M."/>
            <person name="Martin G.J."/>
            <person name="Bewick A.J."/>
            <person name="Behringer M."/>
            <person name="Debat H.J."/>
            <person name="Wong I."/>
            <person name="Day J.C."/>
            <person name="Suvorov A."/>
            <person name="Silva C.J."/>
            <person name="Stanger-Hall K.F."/>
            <person name="Hall D.W."/>
            <person name="Schmitz R.J."/>
            <person name="Nelson D.R."/>
            <person name="Lewis S.M."/>
            <person name="Shigenobu S."/>
            <person name="Bybee S.M."/>
            <person name="Larracuente A.M."/>
            <person name="Oba Y."/>
            <person name="Weng J.K."/>
        </authorList>
    </citation>
    <scope>NUCLEOTIDE SEQUENCE [LARGE SCALE GENOMIC DNA]</scope>
    <source>
        <strain evidence="18">1611_PpyrPB1</strain>
        <tissue evidence="18">Whole body</tissue>
    </source>
</reference>
<dbReference type="InterPro" id="IPR011001">
    <property type="entry name" value="Saposin-like"/>
</dbReference>
<dbReference type="EC" id="3.1.4.12" evidence="12"/>
<dbReference type="InterPro" id="IPR045473">
    <property type="entry name" value="ASM_C"/>
</dbReference>
<dbReference type="EMBL" id="VVIM01000005">
    <property type="protein sequence ID" value="KAB0799318.1"/>
    <property type="molecule type" value="Genomic_DNA"/>
</dbReference>
<feature type="signal peptide" evidence="15">
    <location>
        <begin position="1"/>
        <end position="20"/>
    </location>
</feature>
<dbReference type="GO" id="GO:0061750">
    <property type="term" value="F:acid sphingomyelin phosphodiesterase activity"/>
    <property type="evidence" value="ECO:0007669"/>
    <property type="project" value="TreeGrafter"/>
</dbReference>
<evidence type="ECO:0000256" key="14">
    <source>
        <dbReference type="PIRSR" id="PIRSR000948-2"/>
    </source>
</evidence>
<dbReference type="PANTHER" id="PTHR10340:SF29">
    <property type="entry name" value="SPHINGOMYELIN PHOSPHODIESTERASE"/>
    <property type="match status" value="1"/>
</dbReference>
<dbReference type="PROSITE" id="PS50015">
    <property type="entry name" value="SAP_B"/>
    <property type="match status" value="1"/>
</dbReference>
<sequence>MYLKLVHILTIIGCCALTSANNWQYNLYKGLEEYVRTGNESAQLRSAVSGIKFPRLFRTSYTRKEKDLMSDIVCGACNIGVDVVITARKEGTPIETIGDVIEFFCKNVFMEPPHVCSGFLDLNLRTFGYMLDNTKNITSKRVCSIILQDFNCIDPDRVDWTVNIPPRLANSTHVLQKGNSDSYKLLHLTDLHYDPNYEVGSGANCIEPLCCQSGSIALRSEDQAGYWGDYRGCDLPWHSLVDALDHVTSEHQDLDLVYFTGDIIDHKIWKVSVEHNKETIRTVYKKLNETFGNVKVYPVLGNHEPHPVNMFSSHVVEHNHWLSTQWVFEVSAEEWLRWLPKETEETILRGGYYTVLHKPGFRVIALNSNVCYTHNFWLFHEDKDPFGQLQWLVDTLAEAEKNGELVHILSHVSSGDGSSMHNWGNEFAKIMYRFSHIISAEFNGHSHDDDIVILYTQEETPEPINVAFNGGSLTPWSNLNPNYKVYEVDSNTHHVVDYESWSYNLTEANMDPQTRPQWKKLYSFKESYGVTDISPKEVANLVERMTKDPELTQSYFRFKTRDADPFRAIGCDSECELKNICYMVTFTNSNRKQCEMFTEMYNANRNQTLSLFF</sequence>
<evidence type="ECO:0000256" key="9">
    <source>
        <dbReference type="ARBA" id="ARBA00023180"/>
    </source>
</evidence>
<dbReference type="Proteomes" id="UP000327044">
    <property type="component" value="Unassembled WGS sequence"/>
</dbReference>
<keyword evidence="3" id="KW-0964">Secreted</keyword>
<dbReference type="FunCoup" id="A0A5N4AXD8">
    <property type="interactions" value="48"/>
</dbReference>
<feature type="binding site" evidence="13">
    <location>
        <position position="447"/>
    </location>
    <ligand>
        <name>Zn(2+)</name>
        <dbReference type="ChEBI" id="CHEBI:29105"/>
        <label>1</label>
    </ligand>
</feature>
<dbReference type="GO" id="GO:0046872">
    <property type="term" value="F:metal ion binding"/>
    <property type="evidence" value="ECO:0007669"/>
    <property type="project" value="UniProtKB-KW"/>
</dbReference>
<gene>
    <name evidence="18" type="ORF">PPYR_04006</name>
    <name evidence="17" type="ORF">PPYR_07198</name>
</gene>
<evidence type="ECO:0000256" key="13">
    <source>
        <dbReference type="PIRSR" id="PIRSR000948-1"/>
    </source>
</evidence>
<evidence type="ECO:0000256" key="2">
    <source>
        <dbReference type="ARBA" id="ARBA00008234"/>
    </source>
</evidence>
<evidence type="ECO:0000256" key="5">
    <source>
        <dbReference type="ARBA" id="ARBA00022729"/>
    </source>
</evidence>
<comment type="function">
    <text evidence="12">Converts sphingomyelin to ceramide.</text>
</comment>
<feature type="binding site" evidence="13">
    <location>
        <position position="262"/>
    </location>
    <ligand>
        <name>Zn(2+)</name>
        <dbReference type="ChEBI" id="CHEBI:29105"/>
        <label>1</label>
    </ligand>
</feature>
<feature type="binding site" evidence="13">
    <location>
        <position position="411"/>
    </location>
    <ligand>
        <name>Zn(2+)</name>
        <dbReference type="ChEBI" id="CHEBI:29105"/>
        <label>2</label>
    </ligand>
</feature>
<evidence type="ECO:0000256" key="4">
    <source>
        <dbReference type="ARBA" id="ARBA00022723"/>
    </source>
</evidence>
<dbReference type="GO" id="GO:0005764">
    <property type="term" value="C:lysosome"/>
    <property type="evidence" value="ECO:0007669"/>
    <property type="project" value="TreeGrafter"/>
</dbReference>
<keyword evidence="5 15" id="KW-0732">Signal</keyword>
<dbReference type="OrthoDB" id="282973at2759"/>
<feature type="domain" description="Saposin B-type" evidence="16">
    <location>
        <begin position="70"/>
        <end position="156"/>
    </location>
</feature>
<feature type="disulfide bond" evidence="14">
    <location>
        <begin position="211"/>
        <end position="233"/>
    </location>
</feature>
<evidence type="ECO:0000256" key="11">
    <source>
        <dbReference type="ARBA" id="ARBA00047268"/>
    </source>
</evidence>
<comment type="cofactor">
    <cofactor evidence="13">
        <name>Zn(2+)</name>
        <dbReference type="ChEBI" id="CHEBI:29105"/>
    </cofactor>
    <text evidence="13">Binds 2 Zn(2+) ions per subunit.</text>
</comment>
<evidence type="ECO:0000256" key="12">
    <source>
        <dbReference type="PIRNR" id="PIRNR000948"/>
    </source>
</evidence>
<feature type="binding site" evidence="13">
    <location>
        <position position="302"/>
    </location>
    <ligand>
        <name>Zn(2+)</name>
        <dbReference type="ChEBI" id="CHEBI:29105"/>
        <label>2</label>
    </ligand>
</feature>
<dbReference type="PANTHER" id="PTHR10340">
    <property type="entry name" value="SPHINGOMYELIN PHOSPHODIESTERASE"/>
    <property type="match status" value="1"/>
</dbReference>
<dbReference type="GO" id="GO:0046513">
    <property type="term" value="P:ceramide biosynthetic process"/>
    <property type="evidence" value="ECO:0007669"/>
    <property type="project" value="TreeGrafter"/>
</dbReference>
<keyword evidence="19" id="KW-1185">Reference proteome</keyword>